<evidence type="ECO:0000313" key="5">
    <source>
        <dbReference type="Proteomes" id="UP000326924"/>
    </source>
</evidence>
<dbReference type="PANTHER" id="PTHR31571">
    <property type="entry name" value="ALTERED INHERITANCE OF MITOCHONDRIA PROTEIN 6"/>
    <property type="match status" value="1"/>
</dbReference>
<name>A0A5J5F7N1_9PEZI</name>
<gene>
    <name evidence="4" type="ORF">FN846DRAFT_903189</name>
</gene>
<feature type="transmembrane region" description="Helical" evidence="3">
    <location>
        <begin position="12"/>
        <end position="37"/>
    </location>
</feature>
<dbReference type="InterPro" id="IPR051236">
    <property type="entry name" value="HAT_RTT109-like"/>
</dbReference>
<dbReference type="SUPFAM" id="SSF51695">
    <property type="entry name" value="PLC-like phosphodiesterases"/>
    <property type="match status" value="1"/>
</dbReference>
<dbReference type="GO" id="GO:0006629">
    <property type="term" value="P:lipid metabolic process"/>
    <property type="evidence" value="ECO:0007669"/>
    <property type="project" value="InterPro"/>
</dbReference>
<protein>
    <recommendedName>
        <fullName evidence="2">Altered inheritance of mitochondria protein 6</fullName>
    </recommendedName>
</protein>
<dbReference type="Proteomes" id="UP000326924">
    <property type="component" value="Unassembled WGS sequence"/>
</dbReference>
<evidence type="ECO:0000256" key="1">
    <source>
        <dbReference type="ARBA" id="ARBA00008858"/>
    </source>
</evidence>
<comment type="similarity">
    <text evidence="1">Belongs to the AIM6 family.</text>
</comment>
<keyword evidence="3" id="KW-0472">Membrane</keyword>
<keyword evidence="3" id="KW-1133">Transmembrane helix</keyword>
<keyword evidence="5" id="KW-1185">Reference proteome</keyword>
<sequence>MKPPNTIQRRRLGRIAIGVVVFVITLTFLTQGLRYFFSLPDGSLDIHALLRTWGLSPSTYYRTSYPTSFTRDIQPKPIHSHNDYWRRVPFYSALAVGAISVEADVWEYGGELFVGHDTASLTRNRTFKYLYVDPILEVLEGMNREDEVPGMGQVTKEKEENILRGIFDVDPNQTLNLYVDLKTPGATTLPVVIQHLEPLRTPRNYLTHWNGTDLVRGQVTVHLSGNTPFELMLQKEYRDYFYDAPLDQLQSGLYNTSNSLMATAPFGKAVGKVYWGSGGMDARMKDTVRNQVKEAHKRGIGVRYWDTPIWPVSVRNDVWGQLVALGVDLLNVDDLKAAAEMKW</sequence>
<evidence type="ECO:0000313" key="4">
    <source>
        <dbReference type="EMBL" id="KAA8912828.1"/>
    </source>
</evidence>
<proteinExistence type="inferred from homology"/>
<dbReference type="FunCoup" id="A0A5J5F7N1">
    <property type="interactions" value="5"/>
</dbReference>
<dbReference type="OrthoDB" id="4153866at2759"/>
<dbReference type="GO" id="GO:0008081">
    <property type="term" value="F:phosphoric diester hydrolase activity"/>
    <property type="evidence" value="ECO:0007669"/>
    <property type="project" value="InterPro"/>
</dbReference>
<dbReference type="EMBL" id="VXIS01000019">
    <property type="protein sequence ID" value="KAA8912828.1"/>
    <property type="molecule type" value="Genomic_DNA"/>
</dbReference>
<dbReference type="PANTHER" id="PTHR31571:SF1">
    <property type="entry name" value="ALTERED INHERITANCE OF MITOCHONDRIA PROTEIN 6"/>
    <property type="match status" value="1"/>
</dbReference>
<dbReference type="InterPro" id="IPR017946">
    <property type="entry name" value="PLC-like_Pdiesterase_TIM-brl"/>
</dbReference>
<dbReference type="InParanoid" id="A0A5J5F7N1"/>
<comment type="caution">
    <text evidence="4">The sequence shown here is derived from an EMBL/GenBank/DDBJ whole genome shotgun (WGS) entry which is preliminary data.</text>
</comment>
<dbReference type="AlphaFoldDB" id="A0A5J5F7N1"/>
<organism evidence="4 5">
    <name type="scientific">Sphaerosporella brunnea</name>
    <dbReference type="NCBI Taxonomy" id="1250544"/>
    <lineage>
        <taxon>Eukaryota</taxon>
        <taxon>Fungi</taxon>
        <taxon>Dikarya</taxon>
        <taxon>Ascomycota</taxon>
        <taxon>Pezizomycotina</taxon>
        <taxon>Pezizomycetes</taxon>
        <taxon>Pezizales</taxon>
        <taxon>Pyronemataceae</taxon>
        <taxon>Sphaerosporella</taxon>
    </lineage>
</organism>
<evidence type="ECO:0000256" key="2">
    <source>
        <dbReference type="ARBA" id="ARBA00014286"/>
    </source>
</evidence>
<dbReference type="Gene3D" id="3.20.20.190">
    <property type="entry name" value="Phosphatidylinositol (PI) phosphodiesterase"/>
    <property type="match status" value="1"/>
</dbReference>
<keyword evidence="3" id="KW-0812">Transmembrane</keyword>
<reference evidence="4 5" key="1">
    <citation type="submission" date="2019-09" db="EMBL/GenBank/DDBJ databases">
        <title>Draft genome of the ectomycorrhizal ascomycete Sphaerosporella brunnea.</title>
        <authorList>
            <consortium name="DOE Joint Genome Institute"/>
            <person name="Benucci G.M."/>
            <person name="Marozzi G."/>
            <person name="Antonielli L."/>
            <person name="Sanchez S."/>
            <person name="Marco P."/>
            <person name="Wang X."/>
            <person name="Falini L.B."/>
            <person name="Barry K."/>
            <person name="Haridas S."/>
            <person name="Lipzen A."/>
            <person name="Labutti K."/>
            <person name="Grigoriev I.V."/>
            <person name="Murat C."/>
            <person name="Martin F."/>
            <person name="Albertini E."/>
            <person name="Donnini D."/>
            <person name="Bonito G."/>
        </authorList>
    </citation>
    <scope>NUCLEOTIDE SEQUENCE [LARGE SCALE GENOMIC DNA]</scope>
    <source>
        <strain evidence="4 5">Sb_GMNB300</strain>
    </source>
</reference>
<evidence type="ECO:0000256" key="3">
    <source>
        <dbReference type="SAM" id="Phobius"/>
    </source>
</evidence>
<accession>A0A5J5F7N1</accession>